<proteinExistence type="predicted"/>
<evidence type="ECO:0000313" key="5">
    <source>
        <dbReference type="Proteomes" id="UP000243459"/>
    </source>
</evidence>
<dbReference type="InterPro" id="IPR000504">
    <property type="entry name" value="RRM_dom"/>
</dbReference>
<dbReference type="PANTHER" id="PTHR45735">
    <property type="entry name" value="CLEAVAGE STIMULATION FACTOR SUBUNIT 2"/>
    <property type="match status" value="1"/>
</dbReference>
<feature type="compositionally biased region" description="Basic and acidic residues" evidence="2">
    <location>
        <begin position="199"/>
        <end position="209"/>
    </location>
</feature>
<dbReference type="PROSITE" id="PS50102">
    <property type="entry name" value="RRM"/>
    <property type="match status" value="1"/>
</dbReference>
<evidence type="ECO:0000256" key="1">
    <source>
        <dbReference type="PROSITE-ProRule" id="PRU00176"/>
    </source>
</evidence>
<dbReference type="Pfam" id="PF00076">
    <property type="entry name" value="RRM_1"/>
    <property type="match status" value="1"/>
</dbReference>
<name>A0A5P1EAT1_ASPOF</name>
<feature type="compositionally biased region" description="Basic residues" evidence="2">
    <location>
        <begin position="210"/>
        <end position="220"/>
    </location>
</feature>
<organism evidence="4 5">
    <name type="scientific">Asparagus officinalis</name>
    <name type="common">Garden asparagus</name>
    <dbReference type="NCBI Taxonomy" id="4686"/>
    <lineage>
        <taxon>Eukaryota</taxon>
        <taxon>Viridiplantae</taxon>
        <taxon>Streptophyta</taxon>
        <taxon>Embryophyta</taxon>
        <taxon>Tracheophyta</taxon>
        <taxon>Spermatophyta</taxon>
        <taxon>Magnoliopsida</taxon>
        <taxon>Liliopsida</taxon>
        <taxon>Asparagales</taxon>
        <taxon>Asparagaceae</taxon>
        <taxon>Asparagoideae</taxon>
        <taxon>Asparagus</taxon>
    </lineage>
</organism>
<evidence type="ECO:0000256" key="2">
    <source>
        <dbReference type="SAM" id="MobiDB-lite"/>
    </source>
</evidence>
<dbReference type="Gene3D" id="3.30.70.330">
    <property type="match status" value="1"/>
</dbReference>
<dbReference type="GO" id="GO:0005847">
    <property type="term" value="C:mRNA cleavage and polyadenylation specificity factor complex"/>
    <property type="evidence" value="ECO:0007669"/>
    <property type="project" value="TreeGrafter"/>
</dbReference>
<evidence type="ECO:0000259" key="3">
    <source>
        <dbReference type="PROSITE" id="PS50102"/>
    </source>
</evidence>
<gene>
    <name evidence="4" type="ORF">A4U43_C09F7530</name>
</gene>
<dbReference type="InterPro" id="IPR012677">
    <property type="entry name" value="Nucleotide-bd_a/b_plait_sf"/>
</dbReference>
<dbReference type="EMBL" id="CM007389">
    <property type="protein sequence ID" value="ONK58046.1"/>
    <property type="molecule type" value="Genomic_DNA"/>
</dbReference>
<feature type="region of interest" description="Disordered" evidence="2">
    <location>
        <begin position="198"/>
        <end position="220"/>
    </location>
</feature>
<dbReference type="SMART" id="SM00360">
    <property type="entry name" value="RRM"/>
    <property type="match status" value="1"/>
</dbReference>
<reference evidence="5" key="1">
    <citation type="journal article" date="2017" name="Nat. Commun.">
        <title>The asparagus genome sheds light on the origin and evolution of a young Y chromosome.</title>
        <authorList>
            <person name="Harkess A."/>
            <person name="Zhou J."/>
            <person name="Xu C."/>
            <person name="Bowers J.E."/>
            <person name="Van der Hulst R."/>
            <person name="Ayyampalayam S."/>
            <person name="Mercati F."/>
            <person name="Riccardi P."/>
            <person name="McKain M.R."/>
            <person name="Kakrana A."/>
            <person name="Tang H."/>
            <person name="Ray J."/>
            <person name="Groenendijk J."/>
            <person name="Arikit S."/>
            <person name="Mathioni S.M."/>
            <person name="Nakano M."/>
            <person name="Shan H."/>
            <person name="Telgmann-Rauber A."/>
            <person name="Kanno A."/>
            <person name="Yue Z."/>
            <person name="Chen H."/>
            <person name="Li W."/>
            <person name="Chen Y."/>
            <person name="Xu X."/>
            <person name="Zhang Y."/>
            <person name="Luo S."/>
            <person name="Chen H."/>
            <person name="Gao J."/>
            <person name="Mao Z."/>
            <person name="Pires J.C."/>
            <person name="Luo M."/>
            <person name="Kudrna D."/>
            <person name="Wing R.A."/>
            <person name="Meyers B.C."/>
            <person name="Yi K."/>
            <person name="Kong H."/>
            <person name="Lavrijsen P."/>
            <person name="Sunseri F."/>
            <person name="Falavigna A."/>
            <person name="Ye Y."/>
            <person name="Leebens-Mack J.H."/>
            <person name="Chen G."/>
        </authorList>
    </citation>
    <scope>NUCLEOTIDE SEQUENCE [LARGE SCALE GENOMIC DNA]</scope>
    <source>
        <strain evidence="5">cv. DH0086</strain>
    </source>
</reference>
<dbReference type="SUPFAM" id="SSF54928">
    <property type="entry name" value="RNA-binding domain, RBD"/>
    <property type="match status" value="1"/>
</dbReference>
<sequence>MASNAGSSRCSVFVGNIPYGFTEEKMIEICRDIGPVVSFRLVCDKETGKPKGYGFCEYPDEETALSGLRHLNGYEINGRQLRVNFAQKDKGSTDRKSCGALPNDPLTQYLATNLSIEQLNEVITSMEALLRQGDPLALQVQRECPQLANALYQVANFKQSSPSGFQNGINIQNPLILQQSSLPITSTSMNLVSQVMKRSRSEISEDGNHPSKRPKLLLAQ</sequence>
<evidence type="ECO:0000313" key="4">
    <source>
        <dbReference type="EMBL" id="ONK58046.1"/>
    </source>
</evidence>
<dbReference type="Gramene" id="ONK58046">
    <property type="protein sequence ID" value="ONK58046"/>
    <property type="gene ID" value="A4U43_C09F7530"/>
</dbReference>
<keyword evidence="1" id="KW-0694">RNA-binding</keyword>
<accession>A0A5P1EAT1</accession>
<feature type="domain" description="RRM" evidence="3">
    <location>
        <begin position="10"/>
        <end position="88"/>
    </location>
</feature>
<dbReference type="GO" id="GO:0003729">
    <property type="term" value="F:mRNA binding"/>
    <property type="evidence" value="ECO:0007669"/>
    <property type="project" value="TreeGrafter"/>
</dbReference>
<dbReference type="PANTHER" id="PTHR45735:SF2">
    <property type="entry name" value="CLEAVAGE STIMULATION FACTOR SUBUNIT 2"/>
    <property type="match status" value="1"/>
</dbReference>
<dbReference type="InterPro" id="IPR035979">
    <property type="entry name" value="RBD_domain_sf"/>
</dbReference>
<keyword evidence="5" id="KW-1185">Reference proteome</keyword>
<dbReference type="AlphaFoldDB" id="A0A5P1EAT1"/>
<protein>
    <recommendedName>
        <fullName evidence="3">RRM domain-containing protein</fullName>
    </recommendedName>
</protein>
<dbReference type="Proteomes" id="UP000243459">
    <property type="component" value="Chromosome 9"/>
</dbReference>
<dbReference type="OrthoDB" id="272703at2759"/>
<dbReference type="CDD" id="cd12398">
    <property type="entry name" value="RRM_CSTF2_RNA15_like"/>
    <property type="match status" value="1"/>
</dbReference>